<name>A0A7J8PUW2_GOSRA</name>
<feature type="region of interest" description="Disordered" evidence="1">
    <location>
        <begin position="119"/>
        <end position="139"/>
    </location>
</feature>
<feature type="domain" description="DUF4283" evidence="2">
    <location>
        <begin position="2"/>
        <end position="76"/>
    </location>
</feature>
<dbReference type="Pfam" id="PF14111">
    <property type="entry name" value="DUF4283"/>
    <property type="match status" value="1"/>
</dbReference>
<reference evidence="3 4" key="1">
    <citation type="journal article" date="2019" name="Genome Biol. Evol.">
        <title>Insights into the evolution of the New World diploid cottons (Gossypium, subgenus Houzingenia) based on genome sequencing.</title>
        <authorList>
            <person name="Grover C.E."/>
            <person name="Arick M.A. 2nd"/>
            <person name="Thrash A."/>
            <person name="Conover J.L."/>
            <person name="Sanders W.S."/>
            <person name="Peterson D.G."/>
            <person name="Frelichowski J.E."/>
            <person name="Scheffler J.A."/>
            <person name="Scheffler B.E."/>
            <person name="Wendel J.F."/>
        </authorList>
    </citation>
    <scope>NUCLEOTIDE SEQUENCE [LARGE SCALE GENOMIC DNA]</scope>
    <source>
        <strain evidence="3">8</strain>
        <tissue evidence="3">Leaf</tissue>
    </source>
</reference>
<sequence>MGRVLTDSVVHFPLTRNTLTDLWHPLRGVAISEIGEKRHLFRFYYEIDLKRVTEGMPWMFNRHLIIFHKLEQREDPLQVPLEAWAWGRVLFDSGYTRDISGVIWLGYLAKGGVNERIGGGTSSDGRTKLGANMEDNPLK</sequence>
<proteinExistence type="predicted"/>
<evidence type="ECO:0000313" key="4">
    <source>
        <dbReference type="Proteomes" id="UP000593578"/>
    </source>
</evidence>
<dbReference type="InterPro" id="IPR025558">
    <property type="entry name" value="DUF4283"/>
</dbReference>
<evidence type="ECO:0000313" key="3">
    <source>
        <dbReference type="EMBL" id="MBA0593074.1"/>
    </source>
</evidence>
<accession>A0A7J8PUW2</accession>
<dbReference type="AlphaFoldDB" id="A0A7J8PUW2"/>
<organism evidence="3 4">
    <name type="scientific">Gossypium raimondii</name>
    <name type="common">Peruvian cotton</name>
    <name type="synonym">Gossypium klotzschianum subsp. raimondii</name>
    <dbReference type="NCBI Taxonomy" id="29730"/>
    <lineage>
        <taxon>Eukaryota</taxon>
        <taxon>Viridiplantae</taxon>
        <taxon>Streptophyta</taxon>
        <taxon>Embryophyta</taxon>
        <taxon>Tracheophyta</taxon>
        <taxon>Spermatophyta</taxon>
        <taxon>Magnoliopsida</taxon>
        <taxon>eudicotyledons</taxon>
        <taxon>Gunneridae</taxon>
        <taxon>Pentapetalae</taxon>
        <taxon>rosids</taxon>
        <taxon>malvids</taxon>
        <taxon>Malvales</taxon>
        <taxon>Malvaceae</taxon>
        <taxon>Malvoideae</taxon>
        <taxon>Gossypium</taxon>
    </lineage>
</organism>
<evidence type="ECO:0000259" key="2">
    <source>
        <dbReference type="Pfam" id="PF14111"/>
    </source>
</evidence>
<dbReference type="EMBL" id="JABEZZ010000008">
    <property type="protein sequence ID" value="MBA0593074.1"/>
    <property type="molecule type" value="Genomic_DNA"/>
</dbReference>
<dbReference type="Proteomes" id="UP000593578">
    <property type="component" value="Unassembled WGS sequence"/>
</dbReference>
<evidence type="ECO:0000256" key="1">
    <source>
        <dbReference type="SAM" id="MobiDB-lite"/>
    </source>
</evidence>
<comment type="caution">
    <text evidence="3">The sequence shown here is derived from an EMBL/GenBank/DDBJ whole genome shotgun (WGS) entry which is preliminary data.</text>
</comment>
<gene>
    <name evidence="3" type="ORF">Gorai_010033</name>
</gene>
<protein>
    <recommendedName>
        <fullName evidence="2">DUF4283 domain-containing protein</fullName>
    </recommendedName>
</protein>
<feature type="non-terminal residue" evidence="3">
    <location>
        <position position="1"/>
    </location>
</feature>